<feature type="non-terminal residue" evidence="2">
    <location>
        <position position="1"/>
    </location>
</feature>
<dbReference type="EMBL" id="NASZ01000030">
    <property type="protein sequence ID" value="MBD0726484.1"/>
    <property type="molecule type" value="Genomic_DNA"/>
</dbReference>
<protein>
    <recommendedName>
        <fullName evidence="1">DUF7507 domain-containing protein</fullName>
    </recommendedName>
</protein>
<accession>A0ABR7UXU8</accession>
<feature type="domain" description="DUF7507" evidence="1">
    <location>
        <begin position="250"/>
        <end position="353"/>
    </location>
</feature>
<comment type="caution">
    <text evidence="2">The sequence shown here is derived from an EMBL/GenBank/DDBJ whole genome shotgun (WGS) entry which is preliminary data.</text>
</comment>
<name>A0ABR7UXU8_9FLAO</name>
<proteinExistence type="predicted"/>
<sequence length="476" mass="50684">NNQVVSNTGLKAGTYTLTATAAGGNAEQTCTATTTVVISQPTSALSATATIVNNNNCVGCSNGSINLTVQGGTAPYSFTWSNGAITEDISGLPKGQYNVTISDKNSCSVTYTYYITESGIELLKDAVYVDSNNDGKTNIGDNIVYNFVVKNTGNVTLTNVSITDNKATVTGGPIATLEAGASDSTTFTATHAITQDDINRGVFYNLALANAKDSENINVNDTSSDPTPCTICPKDPECTDCTITVLPQTPELTVDKTAVVNTRDTTSDVYTFVGDVINYTITVTNTGNVSIYNVLVKDPLTGLDTTNEPFVLNPGESKEFTQSHTITLADLQVDSITNIATANGVTLGNTPVEGEDSVIVEKAGVLGCGTILVHNAFTPNNDNINEVFKIDNIDDTLCYPENSVEIYNRWGILVYETKGYNNEDKAFKGFSEGRVTVDKSAGLPDGTYFYILNYTSVGLQGEITAKKQQGYLYLTR</sequence>
<dbReference type="InterPro" id="IPR047589">
    <property type="entry name" value="DUF11_rpt"/>
</dbReference>
<evidence type="ECO:0000313" key="3">
    <source>
        <dbReference type="Proteomes" id="UP000661715"/>
    </source>
</evidence>
<dbReference type="Pfam" id="PF13585">
    <property type="entry name" value="CHU_C"/>
    <property type="match status" value="1"/>
</dbReference>
<evidence type="ECO:0000259" key="1">
    <source>
        <dbReference type="Pfam" id="PF24346"/>
    </source>
</evidence>
<dbReference type="NCBIfam" id="TIGR01451">
    <property type="entry name" value="B_ant_repeat"/>
    <property type="match status" value="2"/>
</dbReference>
<dbReference type="RefSeq" id="WP_188221505.1">
    <property type="nucleotide sequence ID" value="NZ_NASZ01000030.1"/>
</dbReference>
<dbReference type="NCBIfam" id="TIGR04131">
    <property type="entry name" value="Bac_Flav_CTERM"/>
    <property type="match status" value="1"/>
</dbReference>
<evidence type="ECO:0000313" key="2">
    <source>
        <dbReference type="EMBL" id="MBD0726484.1"/>
    </source>
</evidence>
<keyword evidence="3" id="KW-1185">Reference proteome</keyword>
<reference evidence="2 3" key="1">
    <citation type="journal article" date="2020" name="Microbiol. Res.">
        <title>Flavobacterium pokkalii sp. nov., a novel plant growth promoting native rhizobacteria isolated from pokkali rice grown in coastal saline affected agricultural regions of southern India, Kerala.</title>
        <authorList>
            <person name="Menon R.R."/>
            <person name="Kumari S."/>
            <person name="Viver T."/>
            <person name="Rameshkumar N."/>
        </authorList>
    </citation>
    <scope>NUCLEOTIDE SEQUENCE [LARGE SCALE GENOMIC DNA]</scope>
    <source>
        <strain evidence="2 3">L1I52</strain>
    </source>
</reference>
<dbReference type="InterPro" id="IPR055354">
    <property type="entry name" value="DUF7507"/>
</dbReference>
<gene>
    <name evidence="2" type="ORF">B6A10_15020</name>
</gene>
<dbReference type="Proteomes" id="UP000661715">
    <property type="component" value="Unassembled WGS sequence"/>
</dbReference>
<feature type="domain" description="DUF7507" evidence="1">
    <location>
        <begin position="120"/>
        <end position="221"/>
    </location>
</feature>
<dbReference type="Pfam" id="PF13573">
    <property type="entry name" value="SprB"/>
    <property type="match status" value="1"/>
</dbReference>
<organism evidence="2 3">
    <name type="scientific">Flavobacterium pokkalii</name>
    <dbReference type="NCBI Taxonomy" id="1940408"/>
    <lineage>
        <taxon>Bacteria</taxon>
        <taxon>Pseudomonadati</taxon>
        <taxon>Bacteroidota</taxon>
        <taxon>Flavobacteriia</taxon>
        <taxon>Flavobacteriales</taxon>
        <taxon>Flavobacteriaceae</taxon>
        <taxon>Flavobacterium</taxon>
    </lineage>
</organism>
<dbReference type="InterPro" id="IPR026341">
    <property type="entry name" value="T9SS_type_B"/>
</dbReference>
<dbReference type="InterPro" id="IPR025667">
    <property type="entry name" value="SprB_repeat"/>
</dbReference>
<dbReference type="Pfam" id="PF24346">
    <property type="entry name" value="DUF7507"/>
    <property type="match status" value="2"/>
</dbReference>
<dbReference type="Gene3D" id="2.60.40.740">
    <property type="match status" value="1"/>
</dbReference>